<dbReference type="Proteomes" id="UP000321561">
    <property type="component" value="Chromosome"/>
</dbReference>
<evidence type="ECO:0000256" key="9">
    <source>
        <dbReference type="ARBA" id="ARBA00032235"/>
    </source>
</evidence>
<evidence type="ECO:0000259" key="11">
    <source>
        <dbReference type="PROSITE" id="PS50880"/>
    </source>
</evidence>
<dbReference type="SMART" id="SM00436">
    <property type="entry name" value="TOP1Bc"/>
    <property type="match status" value="1"/>
</dbReference>
<evidence type="ECO:0000256" key="1">
    <source>
        <dbReference type="ARBA" id="ARBA00000213"/>
    </source>
</evidence>
<dbReference type="GO" id="GO:0003917">
    <property type="term" value="F:DNA topoisomerase type I (single strand cut, ATP-independent) activity"/>
    <property type="evidence" value="ECO:0007669"/>
    <property type="project" value="UniProtKB-EC"/>
</dbReference>
<evidence type="ECO:0000256" key="6">
    <source>
        <dbReference type="ARBA" id="ARBA00023235"/>
    </source>
</evidence>
<proteinExistence type="inferred from homology"/>
<dbReference type="CDD" id="cd03362">
    <property type="entry name" value="TOPRIM_TopoIA_TopoIII"/>
    <property type="match status" value="1"/>
</dbReference>
<protein>
    <recommendedName>
        <fullName evidence="3">DNA topoisomerase</fullName>
        <ecNumber evidence="3">5.6.2.1</ecNumber>
    </recommendedName>
    <alternativeName>
        <fullName evidence="10">Omega-protein</fullName>
    </alternativeName>
    <alternativeName>
        <fullName evidence="9">Relaxing enzyme</fullName>
    </alternativeName>
    <alternativeName>
        <fullName evidence="7">Swivelase</fullName>
    </alternativeName>
    <alternativeName>
        <fullName evidence="8">Untwisting enzyme</fullName>
    </alternativeName>
</protein>
<evidence type="ECO:0000259" key="12">
    <source>
        <dbReference type="PROSITE" id="PS52039"/>
    </source>
</evidence>
<dbReference type="EC" id="5.6.2.1" evidence="3"/>
<keyword evidence="5" id="KW-0238">DNA-binding</keyword>
<dbReference type="SMART" id="SM00493">
    <property type="entry name" value="TOPRIM"/>
    <property type="match status" value="1"/>
</dbReference>
<feature type="domain" description="Toprim" evidence="11">
    <location>
        <begin position="2"/>
        <end position="134"/>
    </location>
</feature>
<evidence type="ECO:0000256" key="5">
    <source>
        <dbReference type="ARBA" id="ARBA00023125"/>
    </source>
</evidence>
<evidence type="ECO:0000256" key="2">
    <source>
        <dbReference type="ARBA" id="ARBA00009446"/>
    </source>
</evidence>
<evidence type="ECO:0000313" key="14">
    <source>
        <dbReference type="Proteomes" id="UP000321561"/>
    </source>
</evidence>
<dbReference type="GO" id="GO:0006281">
    <property type="term" value="P:DNA repair"/>
    <property type="evidence" value="ECO:0007669"/>
    <property type="project" value="TreeGrafter"/>
</dbReference>
<dbReference type="PROSITE" id="PS50880">
    <property type="entry name" value="TOPRIM"/>
    <property type="match status" value="1"/>
</dbReference>
<dbReference type="Pfam" id="PF01751">
    <property type="entry name" value="Toprim"/>
    <property type="match status" value="1"/>
</dbReference>
<gene>
    <name evidence="13" type="ORF">JMUB5056_1049</name>
</gene>
<dbReference type="PRINTS" id="PR00417">
    <property type="entry name" value="PRTPISMRASEI"/>
</dbReference>
<comment type="similarity">
    <text evidence="2">Belongs to the type IA topoisomerase family.</text>
</comment>
<organism evidence="13 14">
    <name type="scientific">Leptotrichia hongkongensis</name>
    <dbReference type="NCBI Taxonomy" id="554406"/>
    <lineage>
        <taxon>Bacteria</taxon>
        <taxon>Fusobacteriati</taxon>
        <taxon>Fusobacteriota</taxon>
        <taxon>Fusobacteriia</taxon>
        <taxon>Fusobacteriales</taxon>
        <taxon>Leptotrichiaceae</taxon>
        <taxon>Leptotrichia</taxon>
    </lineage>
</organism>
<dbReference type="KEGG" id="lhg:JMUB5056_1049"/>
<dbReference type="PANTHER" id="PTHR11390">
    <property type="entry name" value="PROKARYOTIC DNA TOPOISOMERASE"/>
    <property type="match status" value="1"/>
</dbReference>
<dbReference type="AlphaFoldDB" id="A0A510LBB5"/>
<dbReference type="Gene3D" id="2.70.20.10">
    <property type="entry name" value="Topoisomerase I, domain 3"/>
    <property type="match status" value="1"/>
</dbReference>
<dbReference type="Pfam" id="PF01131">
    <property type="entry name" value="Topoisom_bac"/>
    <property type="match status" value="1"/>
</dbReference>
<evidence type="ECO:0000256" key="10">
    <source>
        <dbReference type="ARBA" id="ARBA00032877"/>
    </source>
</evidence>
<dbReference type="OrthoDB" id="9803554at2"/>
<dbReference type="InterPro" id="IPR013826">
    <property type="entry name" value="Topo_IA_cen_sub3"/>
</dbReference>
<dbReference type="InterPro" id="IPR013825">
    <property type="entry name" value="Topo_IA_cen_sub2"/>
</dbReference>
<dbReference type="InterPro" id="IPR013824">
    <property type="entry name" value="Topo_IA_cen_sub1"/>
</dbReference>
<dbReference type="Gene3D" id="3.40.50.140">
    <property type="match status" value="1"/>
</dbReference>
<dbReference type="SMART" id="SM00437">
    <property type="entry name" value="TOP1Ac"/>
    <property type="match status" value="1"/>
</dbReference>
<sequence>MKKLIIAEKPELARAIAAIIPGNRKDGRNNIMIGNYIITWAVGHILRHKKPEEIDEKYRKWNIEDLPIFFRKWPKVPIKGKEEILKNIKLLLEETEEVIHAGDPDDEGQYLIDEILEYCNYKGTVKRLLINNNSMEAVKKSFEKIEHNHKYVNLGKAAEARAISDMIVGFNLSRFFTLYNNAREALTIGRVQTPTLALVVNRDYEIKNHIKEKYYELYFNMEIKNSIVRMKYIVPKNFEEKIIKDRSKIESIINKLNNEEGIFTVRRKEGYISAPLPFNLAKLQTEASSKFGYSAQKTQDITQILRDKHSAITYNRSDCEYLSDEHFNEAPDLIPVIIKKLGLSELKINIVKENKPRCFNNNITDSSAHHGIIPTLSGDISKFSIEEKNIYELIAKRYLIQFMDDEKIEKTEAILTVSNEIFRTSSIKVLEKGYKNFYIEDNGDNSEKSKDSYSESLQNIPNGEYRIILKNKNLEIEEKETKAKKPYTESALISDMTSISKYVKNEKIRLILKEKDKEKKGENGSIGTPATRASIIEGLFKRKYLERKGKTIISTELAREYLSTLPENLKSADMTALWWSMQEEIKEGKSEKEKLTDFVLHQTIKIMEEKYKKIENSEIIGKYEVLCKCPKCGIGNIIEGKKAFYCSEYKNACKFSIWKESKYFNQKLKISKSSAKKLIKGDKVPLKLKNKEGKEYEAYFTMKINGDYGNLEKGDFVNRKKK</sequence>
<name>A0A510LBB5_9FUSO</name>
<dbReference type="GO" id="GO:0003677">
    <property type="term" value="F:DNA binding"/>
    <property type="evidence" value="ECO:0007669"/>
    <property type="project" value="UniProtKB-KW"/>
</dbReference>
<dbReference type="PROSITE" id="PS52039">
    <property type="entry name" value="TOPO_IA_2"/>
    <property type="match status" value="1"/>
</dbReference>
<dbReference type="Gene3D" id="1.10.460.10">
    <property type="entry name" value="Topoisomerase I, domain 2"/>
    <property type="match status" value="1"/>
</dbReference>
<evidence type="ECO:0000256" key="4">
    <source>
        <dbReference type="ARBA" id="ARBA00023029"/>
    </source>
</evidence>
<dbReference type="EMBL" id="AP019846">
    <property type="protein sequence ID" value="BBM59465.1"/>
    <property type="molecule type" value="Genomic_DNA"/>
</dbReference>
<dbReference type="InterPro" id="IPR023405">
    <property type="entry name" value="Topo_IA_core_domain"/>
</dbReference>
<dbReference type="RefSeq" id="WP_147005524.1">
    <property type="nucleotide sequence ID" value="NZ_AP019846.1"/>
</dbReference>
<dbReference type="CDD" id="cd00186">
    <property type="entry name" value="TOP1Ac"/>
    <property type="match status" value="1"/>
</dbReference>
<dbReference type="InterPro" id="IPR003601">
    <property type="entry name" value="Topo_IA_2"/>
</dbReference>
<dbReference type="InterPro" id="IPR006171">
    <property type="entry name" value="TOPRIM_dom"/>
</dbReference>
<reference evidence="13 14" key="1">
    <citation type="submission" date="2019-07" db="EMBL/GenBank/DDBJ databases">
        <title>Complete Genome Sequence of Leptotrichia hongkongensis Strain JMUB5056.</title>
        <authorList>
            <person name="Watanabe S."/>
            <person name="Cui L."/>
        </authorList>
    </citation>
    <scope>NUCLEOTIDE SEQUENCE [LARGE SCALE GENOMIC DNA]</scope>
    <source>
        <strain evidence="13 14">JMUB5056</strain>
    </source>
</reference>
<evidence type="ECO:0000256" key="7">
    <source>
        <dbReference type="ARBA" id="ARBA00030003"/>
    </source>
</evidence>
<dbReference type="InterPro" id="IPR013497">
    <property type="entry name" value="Topo_IA_cen"/>
</dbReference>
<comment type="catalytic activity">
    <reaction evidence="1">
        <text>ATP-independent breakage of single-stranded DNA, followed by passage and rejoining.</text>
        <dbReference type="EC" id="5.6.2.1"/>
    </reaction>
</comment>
<dbReference type="GO" id="GO:0006265">
    <property type="term" value="P:DNA topological change"/>
    <property type="evidence" value="ECO:0007669"/>
    <property type="project" value="InterPro"/>
</dbReference>
<keyword evidence="6 13" id="KW-0413">Isomerase</keyword>
<keyword evidence="4" id="KW-0799">Topoisomerase</keyword>
<dbReference type="SUPFAM" id="SSF56712">
    <property type="entry name" value="Prokaryotic type I DNA topoisomerase"/>
    <property type="match status" value="1"/>
</dbReference>
<dbReference type="Gene3D" id="1.10.290.10">
    <property type="entry name" value="Topoisomerase I, domain 4"/>
    <property type="match status" value="1"/>
</dbReference>
<dbReference type="InterPro" id="IPR000380">
    <property type="entry name" value="Topo_IA"/>
</dbReference>
<feature type="domain" description="Topo IA-type catalytic" evidence="12">
    <location>
        <begin position="151"/>
        <end position="607"/>
    </location>
</feature>
<evidence type="ECO:0000256" key="8">
    <source>
        <dbReference type="ARBA" id="ARBA00031985"/>
    </source>
</evidence>
<dbReference type="GO" id="GO:0006310">
    <property type="term" value="P:DNA recombination"/>
    <property type="evidence" value="ECO:0007669"/>
    <property type="project" value="TreeGrafter"/>
</dbReference>
<evidence type="ECO:0000313" key="13">
    <source>
        <dbReference type="EMBL" id="BBM59465.1"/>
    </source>
</evidence>
<evidence type="ECO:0000256" key="3">
    <source>
        <dbReference type="ARBA" id="ARBA00012891"/>
    </source>
</evidence>
<dbReference type="GO" id="GO:0043597">
    <property type="term" value="C:cytoplasmic replication fork"/>
    <property type="evidence" value="ECO:0007669"/>
    <property type="project" value="TreeGrafter"/>
</dbReference>
<accession>A0A510LBB5</accession>
<dbReference type="InterPro" id="IPR034144">
    <property type="entry name" value="TOPRIM_TopoIII"/>
</dbReference>
<dbReference type="PANTHER" id="PTHR11390:SF21">
    <property type="entry name" value="DNA TOPOISOMERASE 3-ALPHA"/>
    <property type="match status" value="1"/>
</dbReference>
<dbReference type="InterPro" id="IPR003602">
    <property type="entry name" value="Topo_IA_DNA-bd_dom"/>
</dbReference>